<protein>
    <submittedName>
        <fullName evidence="2">Uncharacterized protein</fullName>
    </submittedName>
</protein>
<feature type="compositionally biased region" description="Polar residues" evidence="1">
    <location>
        <begin position="57"/>
        <end position="76"/>
    </location>
</feature>
<gene>
    <name evidence="2" type="ORF">COV31_00390</name>
</gene>
<feature type="region of interest" description="Disordered" evidence="1">
    <location>
        <begin position="40"/>
        <end position="76"/>
    </location>
</feature>
<dbReference type="EMBL" id="PCXO01000004">
    <property type="protein sequence ID" value="PIR41554.1"/>
    <property type="molecule type" value="Genomic_DNA"/>
</dbReference>
<evidence type="ECO:0000313" key="2">
    <source>
        <dbReference type="EMBL" id="PIR41554.1"/>
    </source>
</evidence>
<dbReference type="AlphaFoldDB" id="A0A2H0R6A0"/>
<accession>A0A2H0R6A0</accession>
<proteinExistence type="predicted"/>
<dbReference type="Proteomes" id="UP000230232">
    <property type="component" value="Unassembled WGS sequence"/>
</dbReference>
<evidence type="ECO:0000313" key="3">
    <source>
        <dbReference type="Proteomes" id="UP000230232"/>
    </source>
</evidence>
<comment type="caution">
    <text evidence="2">The sequence shown here is derived from an EMBL/GenBank/DDBJ whole genome shotgun (WGS) entry which is preliminary data.</text>
</comment>
<name>A0A2H0R6A0_9BACT</name>
<reference evidence="2 3" key="1">
    <citation type="submission" date="2017-09" db="EMBL/GenBank/DDBJ databases">
        <title>Depth-based differentiation of microbial function through sediment-hosted aquifers and enrichment of novel symbionts in the deep terrestrial subsurface.</title>
        <authorList>
            <person name="Probst A.J."/>
            <person name="Ladd B."/>
            <person name="Jarett J.K."/>
            <person name="Geller-Mcgrath D.E."/>
            <person name="Sieber C.M."/>
            <person name="Emerson J.B."/>
            <person name="Anantharaman K."/>
            <person name="Thomas B.C."/>
            <person name="Malmstrom R."/>
            <person name="Stieglmeier M."/>
            <person name="Klingl A."/>
            <person name="Woyke T."/>
            <person name="Ryan C.M."/>
            <person name="Banfield J.F."/>
        </authorList>
    </citation>
    <scope>NUCLEOTIDE SEQUENCE [LARGE SCALE GENOMIC DNA]</scope>
    <source>
        <strain evidence="2">CG10_big_fil_rev_8_21_14_0_10_46_23</strain>
    </source>
</reference>
<sequence length="76" mass="8353">MPYFFKSLFSLSVSRERKYSAVREGGSFQVSTFFPHRNTLSSRVNSKGGGGGVSFSARDNPQKEQTSASLKTRTGI</sequence>
<evidence type="ECO:0000256" key="1">
    <source>
        <dbReference type="SAM" id="MobiDB-lite"/>
    </source>
</evidence>
<organism evidence="2 3">
    <name type="scientific">Candidatus Yanofskybacteria bacterium CG10_big_fil_rev_8_21_14_0_10_46_23</name>
    <dbReference type="NCBI Taxonomy" id="1975098"/>
    <lineage>
        <taxon>Bacteria</taxon>
        <taxon>Candidatus Yanofskyibacteriota</taxon>
    </lineage>
</organism>